<dbReference type="STRING" id="395493.BegalDRAFT_0958"/>
<dbReference type="Proteomes" id="UP000005744">
    <property type="component" value="Unassembled WGS sequence"/>
</dbReference>
<evidence type="ECO:0000256" key="2">
    <source>
        <dbReference type="ARBA" id="ARBA00022491"/>
    </source>
</evidence>
<dbReference type="InterPro" id="IPR016181">
    <property type="entry name" value="Acyl_CoA_acyltransferase"/>
</dbReference>
<sequence>MTWIIKALSKKHHKKDFDCHEPALTEYLQKYALQHANRNLNKSYVACHIDTPEHIAGFYSLSTGSIMPEQLPNTAKAGIKHAIPIAYLTRLAVDYREQGKDLGAFLLINALERCLKISQEVGLFGVVVDAKNDTAKSFYSQYGFEPLSSNELSLILLTKDISFLARKN</sequence>
<dbReference type="EMBL" id="JH600070">
    <property type="protein sequence ID" value="EIJ41864.1"/>
    <property type="molecule type" value="Genomic_DNA"/>
</dbReference>
<dbReference type="AlphaFoldDB" id="I3CE21"/>
<dbReference type="eggNOG" id="COG0456">
    <property type="taxonomic scope" value="Bacteria"/>
</dbReference>
<evidence type="ECO:0000256" key="3">
    <source>
        <dbReference type="ARBA" id="ARBA00022649"/>
    </source>
</evidence>
<organism evidence="8 9">
    <name type="scientific">Beggiatoa alba B18LD</name>
    <dbReference type="NCBI Taxonomy" id="395493"/>
    <lineage>
        <taxon>Bacteria</taxon>
        <taxon>Pseudomonadati</taxon>
        <taxon>Pseudomonadota</taxon>
        <taxon>Gammaproteobacteria</taxon>
        <taxon>Thiotrichales</taxon>
        <taxon>Thiotrichaceae</taxon>
        <taxon>Beggiatoa</taxon>
    </lineage>
</organism>
<feature type="domain" description="N-acetyltransferase" evidence="7">
    <location>
        <begin position="79"/>
        <end position="149"/>
    </location>
</feature>
<gene>
    <name evidence="8" type="ORF">BegalDRAFT_0958</name>
</gene>
<dbReference type="Pfam" id="PF13673">
    <property type="entry name" value="Acetyltransf_10"/>
    <property type="match status" value="1"/>
</dbReference>
<evidence type="ECO:0000313" key="9">
    <source>
        <dbReference type="Proteomes" id="UP000005744"/>
    </source>
</evidence>
<dbReference type="PANTHER" id="PTHR36449">
    <property type="entry name" value="ACETYLTRANSFERASE-RELATED"/>
    <property type="match status" value="1"/>
</dbReference>
<accession>I3CE21</accession>
<dbReference type="GO" id="GO:0016747">
    <property type="term" value="F:acyltransferase activity, transferring groups other than amino-acyl groups"/>
    <property type="evidence" value="ECO:0007669"/>
    <property type="project" value="InterPro"/>
</dbReference>
<evidence type="ECO:0000256" key="1">
    <source>
        <dbReference type="ARBA" id="ARBA00009342"/>
    </source>
</evidence>
<evidence type="ECO:0000259" key="7">
    <source>
        <dbReference type="Pfam" id="PF13673"/>
    </source>
</evidence>
<dbReference type="OrthoDB" id="9799147at2"/>
<comment type="catalytic activity">
    <reaction evidence="6">
        <text>glycyl-tRNA(Gly) + acetyl-CoA = N-acetylglycyl-tRNA(Gly) + CoA + H(+)</text>
        <dbReference type="Rhea" id="RHEA:81867"/>
        <dbReference type="Rhea" id="RHEA-COMP:9683"/>
        <dbReference type="Rhea" id="RHEA-COMP:19766"/>
        <dbReference type="ChEBI" id="CHEBI:15378"/>
        <dbReference type="ChEBI" id="CHEBI:57287"/>
        <dbReference type="ChEBI" id="CHEBI:57288"/>
        <dbReference type="ChEBI" id="CHEBI:78522"/>
        <dbReference type="ChEBI" id="CHEBI:232036"/>
    </reaction>
</comment>
<keyword evidence="9" id="KW-1185">Reference proteome</keyword>
<dbReference type="RefSeq" id="WP_002684195.1">
    <property type="nucleotide sequence ID" value="NZ_JH600070.1"/>
</dbReference>
<evidence type="ECO:0000256" key="6">
    <source>
        <dbReference type="ARBA" id="ARBA00049880"/>
    </source>
</evidence>
<protein>
    <submittedName>
        <fullName evidence="8">Acetyltransferase</fullName>
    </submittedName>
</protein>
<comment type="similarity">
    <text evidence="1">Belongs to the acetyltransferase family. GNAT subfamily.</text>
</comment>
<reference evidence="8 9" key="1">
    <citation type="submission" date="2011-11" db="EMBL/GenBank/DDBJ databases">
        <title>Improved High-Quality Draft sequence of Beggiatoa alba B18lD.</title>
        <authorList>
            <consortium name="US DOE Joint Genome Institute"/>
            <person name="Lucas S."/>
            <person name="Han J."/>
            <person name="Lapidus A."/>
            <person name="Cheng J.-F."/>
            <person name="Goodwin L."/>
            <person name="Pitluck S."/>
            <person name="Peters L."/>
            <person name="Mikhailova N."/>
            <person name="Held B."/>
            <person name="Detter J.C."/>
            <person name="Han C."/>
            <person name="Tapia R."/>
            <person name="Land M."/>
            <person name="Hauser L."/>
            <person name="Kyrpides N."/>
            <person name="Ivanova N."/>
            <person name="Pagani I."/>
            <person name="Samuel K."/>
            <person name="Teske A."/>
            <person name="Mueller J."/>
            <person name="Woyke T."/>
        </authorList>
    </citation>
    <scope>NUCLEOTIDE SEQUENCE [LARGE SCALE GENOMIC DNA]</scope>
    <source>
        <strain evidence="8 9">B18LD</strain>
    </source>
</reference>
<keyword evidence="5" id="KW-0012">Acyltransferase</keyword>
<dbReference type="InterPro" id="IPR000182">
    <property type="entry name" value="GNAT_dom"/>
</dbReference>
<dbReference type="PANTHER" id="PTHR36449:SF1">
    <property type="entry name" value="ACETYLTRANSFERASE"/>
    <property type="match status" value="1"/>
</dbReference>
<keyword evidence="4 8" id="KW-0808">Transferase</keyword>
<keyword evidence="3" id="KW-1277">Toxin-antitoxin system</keyword>
<dbReference type="HOGENOM" id="CLU_101288_3_1_6"/>
<dbReference type="Gene3D" id="3.40.630.30">
    <property type="match status" value="1"/>
</dbReference>
<evidence type="ECO:0000256" key="4">
    <source>
        <dbReference type="ARBA" id="ARBA00022679"/>
    </source>
</evidence>
<name>I3CE21_9GAMM</name>
<evidence type="ECO:0000256" key="5">
    <source>
        <dbReference type="ARBA" id="ARBA00023315"/>
    </source>
</evidence>
<keyword evidence="2" id="KW-0678">Repressor</keyword>
<evidence type="ECO:0000313" key="8">
    <source>
        <dbReference type="EMBL" id="EIJ41864.1"/>
    </source>
</evidence>
<proteinExistence type="inferred from homology"/>
<dbReference type="SUPFAM" id="SSF55729">
    <property type="entry name" value="Acyl-CoA N-acyltransferases (Nat)"/>
    <property type="match status" value="1"/>
</dbReference>